<accession>A0A9N9ZG75</accession>
<evidence type="ECO:0000313" key="2">
    <source>
        <dbReference type="Proteomes" id="UP000775872"/>
    </source>
</evidence>
<reference evidence="2" key="1">
    <citation type="submission" date="2019-06" db="EMBL/GenBank/DDBJ databases">
        <authorList>
            <person name="Broberg M."/>
        </authorList>
    </citation>
    <scope>NUCLEOTIDE SEQUENCE [LARGE SCALE GENOMIC DNA]</scope>
</reference>
<gene>
    <name evidence="1" type="ORF">CSOL1703_00016487</name>
</gene>
<dbReference type="Gene3D" id="3.80.10.10">
    <property type="entry name" value="Ribonuclease Inhibitor"/>
    <property type="match status" value="1"/>
</dbReference>
<dbReference type="SUPFAM" id="SSF52047">
    <property type="entry name" value="RNI-like"/>
    <property type="match status" value="1"/>
</dbReference>
<protein>
    <recommendedName>
        <fullName evidence="3">F-box domain-containing protein</fullName>
    </recommendedName>
</protein>
<proteinExistence type="predicted"/>
<dbReference type="EMBL" id="CABFOC020000052">
    <property type="protein sequence ID" value="CAH0054926.1"/>
    <property type="molecule type" value="Genomic_DNA"/>
</dbReference>
<evidence type="ECO:0000313" key="1">
    <source>
        <dbReference type="EMBL" id="CAH0054926.1"/>
    </source>
</evidence>
<organism evidence="1 2">
    <name type="scientific">Clonostachys solani</name>
    <dbReference type="NCBI Taxonomy" id="160281"/>
    <lineage>
        <taxon>Eukaryota</taxon>
        <taxon>Fungi</taxon>
        <taxon>Dikarya</taxon>
        <taxon>Ascomycota</taxon>
        <taxon>Pezizomycotina</taxon>
        <taxon>Sordariomycetes</taxon>
        <taxon>Hypocreomycetidae</taxon>
        <taxon>Hypocreales</taxon>
        <taxon>Bionectriaceae</taxon>
        <taxon>Clonostachys</taxon>
    </lineage>
</organism>
<dbReference type="InterPro" id="IPR032675">
    <property type="entry name" value="LRR_dom_sf"/>
</dbReference>
<keyword evidence="2" id="KW-1185">Reference proteome</keyword>
<evidence type="ECO:0008006" key="3">
    <source>
        <dbReference type="Google" id="ProtNLM"/>
    </source>
</evidence>
<dbReference type="Proteomes" id="UP000775872">
    <property type="component" value="Unassembled WGS sequence"/>
</dbReference>
<reference evidence="1 2" key="2">
    <citation type="submission" date="2021-10" db="EMBL/GenBank/DDBJ databases">
        <authorList>
            <person name="Piombo E."/>
        </authorList>
    </citation>
    <scope>NUCLEOTIDE SEQUENCE [LARGE SCALE GENOMIC DNA]</scope>
</reference>
<dbReference type="OrthoDB" id="1720422at2759"/>
<dbReference type="AlphaFoldDB" id="A0A9N9ZG75"/>
<name>A0A9N9ZG75_9HYPO</name>
<comment type="caution">
    <text evidence="1">The sequence shown here is derived from an EMBL/GenBank/DDBJ whole genome shotgun (WGS) entry which is preliminary data.</text>
</comment>
<sequence>MVASKLEQLPTEICTLILRQLKSESDRKSLAQCSKHLYHVVISNIFSAIKRDYPPYDKTFVSKPILPGKYQYVKRLELFPRDAAMLDWCYHSGNHDNASGRKRAYDFMKEKSYAVKRRRGFSRKDDDTLVEKHTYDLITERASALSDEKLEVFRWEMKTCVPGSLLGTYGVLPLKQKSLRRLLLATTSQCRLRNLGFFFNKEPNQTIDLSAFRMLEQIDWTTPNAVFIATLSLAIKQNAGHLRRLHLHFDDWKRFKHRIRETEFLADLSEDEAIEIGFANRLFNAPSPREHPTRHLFPELRDLFLSDVPLSGELASAIDFRSLRSLGLHSCPGWDQFLLRSLSELENHQKLKKLEIQDDCTAPTTVERILNEIICTVYRLEELFLSHLAPVGTLKMWENITHHQEDLRHFVHHQRQISGNDTKGYKRRIGDDLGDISLPCMEPIYPQFSGLNLESIGLSCEPKHFLNLLPSLKRMSSLKMIHIRHSYDDVRDCWAAPWDESQKRTLRPEFREFIETVFGVDGLPSVEVIAYGDTSPHELYLFERKACLSFYGAEWNEYKVQHEVLMNKYRHAFEACSSRRRRLGIPPTGSI</sequence>